<evidence type="ECO:0000313" key="3">
    <source>
        <dbReference type="EMBL" id="GAA4099201.1"/>
    </source>
</evidence>
<dbReference type="PROSITE" id="PS51257">
    <property type="entry name" value="PROKAR_LIPOPROTEIN"/>
    <property type="match status" value="1"/>
</dbReference>
<feature type="compositionally biased region" description="Polar residues" evidence="1">
    <location>
        <begin position="37"/>
        <end position="65"/>
    </location>
</feature>
<accession>A0ABP7WXJ4</accession>
<dbReference type="Proteomes" id="UP001500841">
    <property type="component" value="Unassembled WGS sequence"/>
</dbReference>
<evidence type="ECO:0000256" key="1">
    <source>
        <dbReference type="SAM" id="MobiDB-lite"/>
    </source>
</evidence>
<feature type="region of interest" description="Disordered" evidence="1">
    <location>
        <begin position="21"/>
        <end position="71"/>
    </location>
</feature>
<gene>
    <name evidence="3" type="ORF">GCM10022392_24140</name>
</gene>
<reference evidence="4" key="1">
    <citation type="journal article" date="2019" name="Int. J. Syst. Evol. Microbiol.">
        <title>The Global Catalogue of Microorganisms (GCM) 10K type strain sequencing project: providing services to taxonomists for standard genome sequencing and annotation.</title>
        <authorList>
            <consortium name="The Broad Institute Genomics Platform"/>
            <consortium name="The Broad Institute Genome Sequencing Center for Infectious Disease"/>
            <person name="Wu L."/>
            <person name="Ma J."/>
        </authorList>
    </citation>
    <scope>NUCLEOTIDE SEQUENCE [LARGE SCALE GENOMIC DNA]</scope>
    <source>
        <strain evidence="4">JCM 17085</strain>
    </source>
</reference>
<name>A0ABP7WXJ4_9SPHI</name>
<protein>
    <recommendedName>
        <fullName evidence="5">Lipoprotein</fullName>
    </recommendedName>
</protein>
<comment type="caution">
    <text evidence="3">The sequence shown here is derived from an EMBL/GenBank/DDBJ whole genome shotgun (WGS) entry which is preliminary data.</text>
</comment>
<feature type="chain" id="PRO_5047516278" description="Lipoprotein" evidence="2">
    <location>
        <begin position="21"/>
        <end position="71"/>
    </location>
</feature>
<evidence type="ECO:0008006" key="5">
    <source>
        <dbReference type="Google" id="ProtNLM"/>
    </source>
</evidence>
<proteinExistence type="predicted"/>
<evidence type="ECO:0000313" key="4">
    <source>
        <dbReference type="Proteomes" id="UP001500841"/>
    </source>
</evidence>
<keyword evidence="2" id="KW-0732">Signal</keyword>
<keyword evidence="4" id="KW-1185">Reference proteome</keyword>
<organism evidence="3 4">
    <name type="scientific">Mucilaginibacter panaciglaebae</name>
    <dbReference type="NCBI Taxonomy" id="502331"/>
    <lineage>
        <taxon>Bacteria</taxon>
        <taxon>Pseudomonadati</taxon>
        <taxon>Bacteroidota</taxon>
        <taxon>Sphingobacteriia</taxon>
        <taxon>Sphingobacteriales</taxon>
        <taxon>Sphingobacteriaceae</taxon>
        <taxon>Mucilaginibacter</taxon>
    </lineage>
</organism>
<dbReference type="EMBL" id="BAABCV010000008">
    <property type="protein sequence ID" value="GAA4099201.1"/>
    <property type="molecule type" value="Genomic_DNA"/>
</dbReference>
<sequence>MKLYKIILPAVIVYTLGACTSGNSDKAKSSGPDTVRTDTSALHGGNSTNDSTSRNTASKTNQNADPSGRNK</sequence>
<dbReference type="RefSeq" id="WP_345104699.1">
    <property type="nucleotide sequence ID" value="NZ_BAABCV010000008.1"/>
</dbReference>
<feature type="signal peptide" evidence="2">
    <location>
        <begin position="1"/>
        <end position="20"/>
    </location>
</feature>
<evidence type="ECO:0000256" key="2">
    <source>
        <dbReference type="SAM" id="SignalP"/>
    </source>
</evidence>